<reference evidence="2" key="2">
    <citation type="journal article" date="2023" name="IMA Fungus">
        <title>Comparative genomic study of the Penicillium genus elucidates a diverse pangenome and 15 lateral gene transfer events.</title>
        <authorList>
            <person name="Petersen C."/>
            <person name="Sorensen T."/>
            <person name="Nielsen M.R."/>
            <person name="Sondergaard T.E."/>
            <person name="Sorensen J.L."/>
            <person name="Fitzpatrick D.A."/>
            <person name="Frisvad J.C."/>
            <person name="Nielsen K.L."/>
        </authorList>
    </citation>
    <scope>NUCLEOTIDE SEQUENCE</scope>
    <source>
        <strain evidence="2">IBT 19713</strain>
    </source>
</reference>
<gene>
    <name evidence="2" type="ORF">N7468_004820</name>
</gene>
<keyword evidence="3" id="KW-1185">Reference proteome</keyword>
<feature type="region of interest" description="Disordered" evidence="1">
    <location>
        <begin position="386"/>
        <end position="410"/>
    </location>
</feature>
<dbReference type="EMBL" id="JAPQKS010000003">
    <property type="protein sequence ID" value="KAJ5240201.1"/>
    <property type="molecule type" value="Genomic_DNA"/>
</dbReference>
<evidence type="ECO:0000313" key="2">
    <source>
        <dbReference type="EMBL" id="KAJ5240201.1"/>
    </source>
</evidence>
<name>A0A9W9TSY0_9EURO</name>
<sequence length="420" mass="47214">MKGTSIFQFKSWPKIHQPLPRTPRESKQLLDALTSSFRRQLDNAYPATNAPRRDADRPPLNASSSVHATDQHLQNILENPLFRIVPPKTYPLDRLARENNKQKRLAEDPMRVFDERVASGTVTLPVIFNCLMFQFRLVSSSSESDTVKAMKSSRAGSKVVEWFWASDGASRQELLGSTSALPTLAKFMVSEGLQDTIIDWLRLILSRDLGGRDGQITEAAAQKYFRQLLLNLVDAEMTYGGGFPSALKYYLRVCQIHATSPHHQSRASAVSMLMPAGAHLNGASMNTKISSEHVTAYSYDEYKEIVANLTSTRSLVFASVAFYHPHTPDVQPLLHFVEKLTPAKVADYSKPRQEILLRITCDVLRVLIDQDKIREATILARHMQQLLPEQATPAPTEDRRPPVPQNTDQDLLDRLEISLA</sequence>
<feature type="region of interest" description="Disordered" evidence="1">
    <location>
        <begin position="43"/>
        <end position="67"/>
    </location>
</feature>
<dbReference type="OrthoDB" id="5424391at2759"/>
<accession>A0A9W9TSY0</accession>
<dbReference type="Proteomes" id="UP001150941">
    <property type="component" value="Unassembled WGS sequence"/>
</dbReference>
<evidence type="ECO:0000256" key="1">
    <source>
        <dbReference type="SAM" id="MobiDB-lite"/>
    </source>
</evidence>
<dbReference type="AlphaFoldDB" id="A0A9W9TSY0"/>
<organism evidence="2 3">
    <name type="scientific">Penicillium chermesinum</name>
    <dbReference type="NCBI Taxonomy" id="63820"/>
    <lineage>
        <taxon>Eukaryota</taxon>
        <taxon>Fungi</taxon>
        <taxon>Dikarya</taxon>
        <taxon>Ascomycota</taxon>
        <taxon>Pezizomycotina</taxon>
        <taxon>Eurotiomycetes</taxon>
        <taxon>Eurotiomycetidae</taxon>
        <taxon>Eurotiales</taxon>
        <taxon>Aspergillaceae</taxon>
        <taxon>Penicillium</taxon>
    </lineage>
</organism>
<comment type="caution">
    <text evidence="2">The sequence shown here is derived from an EMBL/GenBank/DDBJ whole genome shotgun (WGS) entry which is preliminary data.</text>
</comment>
<protein>
    <submittedName>
        <fullName evidence="2">Uncharacterized protein</fullName>
    </submittedName>
</protein>
<proteinExistence type="predicted"/>
<dbReference type="RefSeq" id="XP_058333120.1">
    <property type="nucleotide sequence ID" value="XM_058474117.1"/>
</dbReference>
<dbReference type="GeneID" id="83201420"/>
<reference evidence="2" key="1">
    <citation type="submission" date="2022-11" db="EMBL/GenBank/DDBJ databases">
        <authorList>
            <person name="Petersen C."/>
        </authorList>
    </citation>
    <scope>NUCLEOTIDE SEQUENCE</scope>
    <source>
        <strain evidence="2">IBT 19713</strain>
    </source>
</reference>
<evidence type="ECO:0000313" key="3">
    <source>
        <dbReference type="Proteomes" id="UP001150941"/>
    </source>
</evidence>